<gene>
    <name evidence="6" type="ORF">C4K04_6302</name>
</gene>
<evidence type="ECO:0000256" key="2">
    <source>
        <dbReference type="ARBA" id="ARBA00022908"/>
    </source>
</evidence>
<dbReference type="PROSITE" id="PS51898">
    <property type="entry name" value="TYR_RECOMBINASE"/>
    <property type="match status" value="1"/>
</dbReference>
<dbReference type="GO" id="GO:0015074">
    <property type="term" value="P:DNA integration"/>
    <property type="evidence" value="ECO:0007669"/>
    <property type="project" value="UniProtKB-KW"/>
</dbReference>
<protein>
    <submittedName>
        <fullName evidence="6">Integrase/recombinase</fullName>
    </submittedName>
</protein>
<evidence type="ECO:0000256" key="3">
    <source>
        <dbReference type="ARBA" id="ARBA00023125"/>
    </source>
</evidence>
<dbReference type="EMBL" id="CP027753">
    <property type="protein sequence ID" value="AZE51930.1"/>
    <property type="molecule type" value="Genomic_DNA"/>
</dbReference>
<dbReference type="RefSeq" id="WP_124322811.1">
    <property type="nucleotide sequence ID" value="NZ_CP027753.1"/>
</dbReference>
<evidence type="ECO:0000313" key="6">
    <source>
        <dbReference type="EMBL" id="AZE51930.1"/>
    </source>
</evidence>
<reference evidence="6 7" key="1">
    <citation type="submission" date="2018-03" db="EMBL/GenBank/DDBJ databases">
        <title>Diversity of phytobeneficial traits revealed by whole-genome analysis of worldwide-isolated phenazine-producing Pseudomonas spp.</title>
        <authorList>
            <person name="Biessy A."/>
            <person name="Novinscak A."/>
            <person name="Blom J."/>
            <person name="Leger G."/>
            <person name="Thomashow L.S."/>
            <person name="Cazorla F.M."/>
            <person name="Josic D."/>
            <person name="Filion M."/>
        </authorList>
    </citation>
    <scope>NUCLEOTIDE SEQUENCE [LARGE SCALE GENOMIC DNA]</scope>
    <source>
        <strain evidence="6 7">B25</strain>
    </source>
</reference>
<dbReference type="InterPro" id="IPR010998">
    <property type="entry name" value="Integrase_recombinase_N"/>
</dbReference>
<dbReference type="AlphaFoldDB" id="A0A3G7TY39"/>
<accession>A0A3G7TY39</accession>
<dbReference type="InterPro" id="IPR011010">
    <property type="entry name" value="DNA_brk_join_enz"/>
</dbReference>
<dbReference type="InterPro" id="IPR002104">
    <property type="entry name" value="Integrase_catalytic"/>
</dbReference>
<evidence type="ECO:0000256" key="4">
    <source>
        <dbReference type="ARBA" id="ARBA00023172"/>
    </source>
</evidence>
<dbReference type="Proteomes" id="UP000268048">
    <property type="component" value="Chromosome"/>
</dbReference>
<dbReference type="SUPFAM" id="SSF56349">
    <property type="entry name" value="DNA breaking-rejoining enzymes"/>
    <property type="match status" value="1"/>
</dbReference>
<evidence type="ECO:0000256" key="1">
    <source>
        <dbReference type="ARBA" id="ARBA00008857"/>
    </source>
</evidence>
<dbReference type="PANTHER" id="PTHR30349">
    <property type="entry name" value="PHAGE INTEGRASE-RELATED"/>
    <property type="match status" value="1"/>
</dbReference>
<organism evidence="6 7">
    <name type="scientific">Pseudomonas chlororaphis</name>
    <dbReference type="NCBI Taxonomy" id="587753"/>
    <lineage>
        <taxon>Bacteria</taxon>
        <taxon>Pseudomonadati</taxon>
        <taxon>Pseudomonadota</taxon>
        <taxon>Gammaproteobacteria</taxon>
        <taxon>Pseudomonadales</taxon>
        <taxon>Pseudomonadaceae</taxon>
        <taxon>Pseudomonas</taxon>
    </lineage>
</organism>
<keyword evidence="2" id="KW-0229">DNA integration</keyword>
<dbReference type="Gene3D" id="1.10.443.10">
    <property type="entry name" value="Intergrase catalytic core"/>
    <property type="match status" value="1"/>
</dbReference>
<proteinExistence type="inferred from homology"/>
<evidence type="ECO:0000259" key="5">
    <source>
        <dbReference type="PROSITE" id="PS51898"/>
    </source>
</evidence>
<feature type="domain" description="Tyr recombinase" evidence="5">
    <location>
        <begin position="185"/>
        <end position="408"/>
    </location>
</feature>
<keyword evidence="3" id="KW-0238">DNA-binding</keyword>
<dbReference type="InterPro" id="IPR050090">
    <property type="entry name" value="Tyrosine_recombinase_XerCD"/>
</dbReference>
<sequence>MASLESIRHSPHRDEVVGNQVIWTELKGRKKIEGLPQIMWADQKPWREANLWALSRASNQKMSLKTIVSSMKHIHAYAKWLEEVNLGWCHFPDKEADRCLIRYRGDLIALRDSGHIAPSTAQQRMAAVIRFYRWLKATGLISPDWPMWQEKQVGIKIQDTFGFERTLIKDSTDLAIQNRKIVGDGLEDGLMPIANHYIPQILEFAEMHASKELALMLHLGFGTGLRIGTICDLRKLTIERAVPDPSLPGYYLIAVGPGAHPPVHTKKGVTGQIWISSHYLHTLKDYMYSVRRLKRQAIADEEHRDRLFLNRFGKPYATEGSDSSRSVNIELGRLRKAGLAAGISAFREFHFHQSRCTFATELARVALKHGGVSMAINLVKCQLLHKHESTTLKYIRFIEKSAVMEHVSNEFTLSFLGLLPPKEVDNA</sequence>
<dbReference type="CDD" id="cd00397">
    <property type="entry name" value="DNA_BRE_C"/>
    <property type="match status" value="1"/>
</dbReference>
<comment type="similarity">
    <text evidence="1">Belongs to the 'phage' integrase family.</text>
</comment>
<dbReference type="GO" id="GO:0006310">
    <property type="term" value="P:DNA recombination"/>
    <property type="evidence" value="ECO:0007669"/>
    <property type="project" value="UniProtKB-KW"/>
</dbReference>
<dbReference type="Pfam" id="PF00589">
    <property type="entry name" value="Phage_integrase"/>
    <property type="match status" value="1"/>
</dbReference>
<dbReference type="Gene3D" id="1.10.150.130">
    <property type="match status" value="1"/>
</dbReference>
<name>A0A3G7TY39_9PSED</name>
<dbReference type="GO" id="GO:0003677">
    <property type="term" value="F:DNA binding"/>
    <property type="evidence" value="ECO:0007669"/>
    <property type="project" value="UniProtKB-KW"/>
</dbReference>
<dbReference type="PANTHER" id="PTHR30349:SF41">
    <property type="entry name" value="INTEGRASE_RECOMBINASE PROTEIN MJ0367-RELATED"/>
    <property type="match status" value="1"/>
</dbReference>
<evidence type="ECO:0000313" key="7">
    <source>
        <dbReference type="Proteomes" id="UP000268048"/>
    </source>
</evidence>
<dbReference type="InterPro" id="IPR013762">
    <property type="entry name" value="Integrase-like_cat_sf"/>
</dbReference>
<keyword evidence="4" id="KW-0233">DNA recombination</keyword>